<gene>
    <name evidence="4" type="ORF">PPNO1_LOCUS2081</name>
</gene>
<evidence type="ECO:0000256" key="1">
    <source>
        <dbReference type="ARBA" id="ARBA00008668"/>
    </source>
</evidence>
<organism evidence="4 5">
    <name type="scientific">Parascedosporium putredinis</name>
    <dbReference type="NCBI Taxonomy" id="1442378"/>
    <lineage>
        <taxon>Eukaryota</taxon>
        <taxon>Fungi</taxon>
        <taxon>Dikarya</taxon>
        <taxon>Ascomycota</taxon>
        <taxon>Pezizomycotina</taxon>
        <taxon>Sordariomycetes</taxon>
        <taxon>Hypocreomycetidae</taxon>
        <taxon>Microascales</taxon>
        <taxon>Microascaceae</taxon>
        <taxon>Parascedosporium</taxon>
    </lineage>
</organism>
<sequence>MRALCLLLAAGQAAATVHLCGDSTMARGNASSTGGATRSFTREGRFDEVLGQVQNGDWVVIEFGHNDGGSLSSDNGRSACFGDGEETCQTTYNGVAETVHTFPWYLKQASTKFLAKGAKVILSETTPNNPWEGGSFSWGPSRFFYYTWLASAQLGGPDAGAGAAVVNAGFPQDHTHTGPAMADMVSQSFVLGLACGTSALASNVKNSTADLTSGVLGPCISSYNSTVVELLR</sequence>
<dbReference type="GO" id="GO:0016787">
    <property type="term" value="F:hydrolase activity"/>
    <property type="evidence" value="ECO:0007669"/>
    <property type="project" value="UniProtKB-KW"/>
</dbReference>
<dbReference type="PANTHER" id="PTHR43695">
    <property type="entry name" value="PUTATIVE (AFU_ORTHOLOGUE AFUA_2G17250)-RELATED"/>
    <property type="match status" value="1"/>
</dbReference>
<comment type="similarity">
    <text evidence="1">Belongs to the 'GDSL' lipolytic enzyme family.</text>
</comment>
<keyword evidence="3" id="KW-0732">Signal</keyword>
<feature type="chain" id="PRO_5040254326" description="Rhamnogalacturonan acetylesterase" evidence="3">
    <location>
        <begin position="16"/>
        <end position="232"/>
    </location>
</feature>
<dbReference type="OrthoDB" id="2141316at2759"/>
<dbReference type="EMBL" id="CALLCH030000004">
    <property type="protein sequence ID" value="CAI4212314.1"/>
    <property type="molecule type" value="Genomic_DNA"/>
</dbReference>
<reference evidence="4" key="1">
    <citation type="submission" date="2022-11" db="EMBL/GenBank/DDBJ databases">
        <authorList>
            <person name="Scott C."/>
            <person name="Bruce N."/>
        </authorList>
    </citation>
    <scope>NUCLEOTIDE SEQUENCE</scope>
</reference>
<dbReference type="InterPro" id="IPR037459">
    <property type="entry name" value="RhgT-like"/>
</dbReference>
<evidence type="ECO:0008006" key="6">
    <source>
        <dbReference type="Google" id="ProtNLM"/>
    </source>
</evidence>
<name>A0A9P1GXU1_9PEZI</name>
<evidence type="ECO:0000256" key="3">
    <source>
        <dbReference type="SAM" id="SignalP"/>
    </source>
</evidence>
<evidence type="ECO:0000256" key="2">
    <source>
        <dbReference type="ARBA" id="ARBA00022801"/>
    </source>
</evidence>
<dbReference type="PANTHER" id="PTHR43695:SF1">
    <property type="entry name" value="RHAMNOGALACTURONAN ACETYLESTERASE"/>
    <property type="match status" value="1"/>
</dbReference>
<dbReference type="InterPro" id="IPR036514">
    <property type="entry name" value="SGNH_hydro_sf"/>
</dbReference>
<dbReference type="AlphaFoldDB" id="A0A9P1GXU1"/>
<proteinExistence type="inferred from homology"/>
<evidence type="ECO:0000313" key="5">
    <source>
        <dbReference type="Proteomes" id="UP000838763"/>
    </source>
</evidence>
<dbReference type="SUPFAM" id="SSF52266">
    <property type="entry name" value="SGNH hydrolase"/>
    <property type="match status" value="1"/>
</dbReference>
<keyword evidence="5" id="KW-1185">Reference proteome</keyword>
<feature type="signal peptide" evidence="3">
    <location>
        <begin position="1"/>
        <end position="15"/>
    </location>
</feature>
<keyword evidence="2" id="KW-0378">Hydrolase</keyword>
<comment type="caution">
    <text evidence="4">The sequence shown here is derived from an EMBL/GenBank/DDBJ whole genome shotgun (WGS) entry which is preliminary data.</text>
</comment>
<dbReference type="Proteomes" id="UP000838763">
    <property type="component" value="Unassembled WGS sequence"/>
</dbReference>
<accession>A0A9P1GXU1</accession>
<evidence type="ECO:0000313" key="4">
    <source>
        <dbReference type="EMBL" id="CAI4212314.1"/>
    </source>
</evidence>
<dbReference type="Gene3D" id="3.40.50.1110">
    <property type="entry name" value="SGNH hydrolase"/>
    <property type="match status" value="1"/>
</dbReference>
<protein>
    <recommendedName>
        <fullName evidence="6">Rhamnogalacturonan acetylesterase</fullName>
    </recommendedName>
</protein>